<proteinExistence type="predicted"/>
<dbReference type="EMBL" id="KB822718">
    <property type="protein sequence ID" value="ETN42926.1"/>
    <property type="molecule type" value="Genomic_DNA"/>
</dbReference>
<organism evidence="2 3">
    <name type="scientific">Cyphellophora europaea (strain CBS 101466)</name>
    <name type="common">Phialophora europaea</name>
    <dbReference type="NCBI Taxonomy" id="1220924"/>
    <lineage>
        <taxon>Eukaryota</taxon>
        <taxon>Fungi</taxon>
        <taxon>Dikarya</taxon>
        <taxon>Ascomycota</taxon>
        <taxon>Pezizomycotina</taxon>
        <taxon>Eurotiomycetes</taxon>
        <taxon>Chaetothyriomycetidae</taxon>
        <taxon>Chaetothyriales</taxon>
        <taxon>Cyphellophoraceae</taxon>
        <taxon>Cyphellophora</taxon>
    </lineage>
</organism>
<feature type="compositionally biased region" description="Polar residues" evidence="1">
    <location>
        <begin position="691"/>
        <end position="703"/>
    </location>
</feature>
<protein>
    <submittedName>
        <fullName evidence="2">Uncharacterized protein</fullName>
    </submittedName>
</protein>
<feature type="compositionally biased region" description="Pro residues" evidence="1">
    <location>
        <begin position="654"/>
        <end position="667"/>
    </location>
</feature>
<dbReference type="RefSeq" id="XP_008714662.1">
    <property type="nucleotide sequence ID" value="XM_008716440.1"/>
</dbReference>
<dbReference type="VEuPathDB" id="FungiDB:HMPREF1541_02084"/>
<feature type="region of interest" description="Disordered" evidence="1">
    <location>
        <begin position="431"/>
        <end position="746"/>
    </location>
</feature>
<dbReference type="HOGENOM" id="CLU_015531_0_0_1"/>
<dbReference type="AlphaFoldDB" id="W2S2J9"/>
<feature type="compositionally biased region" description="Acidic residues" evidence="1">
    <location>
        <begin position="726"/>
        <end position="738"/>
    </location>
</feature>
<dbReference type="Proteomes" id="UP000030752">
    <property type="component" value="Unassembled WGS sequence"/>
</dbReference>
<dbReference type="STRING" id="1220924.W2S2J9"/>
<feature type="region of interest" description="Disordered" evidence="1">
    <location>
        <begin position="259"/>
        <end position="278"/>
    </location>
</feature>
<dbReference type="OrthoDB" id="25896at2759"/>
<evidence type="ECO:0000313" key="2">
    <source>
        <dbReference type="EMBL" id="ETN42926.1"/>
    </source>
</evidence>
<sequence length="1027" mass="111236">MDLSALIRAVITAFNDGVKLVARIRDDRADTDRALPEEPTRDLLDSLQLGPLLVKGQYDRDLKRFGEPFACGDSQAREQMKDVLINLQMALIISLRGVSMDDGDVDFESLQQTSDDCRTNASVCLGQLSQRLSDTAKAQAMIPEAEMLRLPAAQSSKTAQSLAYSSSRSTRSTRSSSRDPRTPPESYHDQLASMSVGSNTTTIRPQPQERKRTNSSASKRGYQQRRPMTPQSHNGSHGVPSITIPPSVHEDIRANRLRNVPSHDVLTPPDEDTLNGFRGAFSARHGSQETLVVGRGSGSNVSDAGYHSASYASRRQAAPSVTSSGSNRSASRTGYTTSHFVAVPRPERSVSRARFGGIPSDPVSLNRGNPGKDLDLSTLDDPTTSEEEDVISLRRPSSHALGFEEHEMIAPPAPESPAQSFVVALPEADIPKAPSSPVSPVSEGDHSDHESILLSPQLLPSRRYQPERFEDHQEEPDEDHAELNDATPTLGPGEFGYATVYETSRIKPVESMPRHNPPPRVRQPRQDSLSRLRESRQYTAQAAPAVRQPPVRPAEDLQELQATIRAAESRVRHYRNRPAEPQQPAPTAPRARFEHVAYLQQQPVRPPQQMTDLPLPPPLSIDHRPSSRSSGKQHKPPQGYRVFPTASPAARGAPLPPPSMAPPPPPGDRWADSTRPSTSPGHPGDLEPIASISTSNLRPTTSAPPLDALPRLPSPHGSLPSGEPGPEAEDSSSSEDEVVPAPQPARRMVKVVPLDMAMYGGMYVAPGPPKPKKVVPVAPPMPITQPLVLPTEKQLQGFCKGAYKTFLGLHSKGFTAGSRPVGYASSMPLWMCTKCNFQGPMVTYSVVGATKRLGRRKEEKIFDPKVRRSSVKGVDGQVGGVRYKWAFLAKCHVPLKKQVDWIGDLEAASRGEVGRWGCLFCCAEGQSRGWVAGGFTGVGTNDGNASIKSGSTGGSGKTTDSVPASTPVFDNLTAFMDHLDSMHRVSAGHPGAEMLGRMKCVVGREAAEGEEWEVNFVPLRDGVEAGK</sequence>
<feature type="region of interest" description="Disordered" evidence="1">
    <location>
        <begin position="151"/>
        <end position="246"/>
    </location>
</feature>
<feature type="compositionally biased region" description="Polar residues" evidence="1">
    <location>
        <begin position="192"/>
        <end position="205"/>
    </location>
</feature>
<dbReference type="InParanoid" id="W2S2J9"/>
<feature type="compositionally biased region" description="Polar residues" evidence="1">
    <location>
        <begin position="319"/>
        <end position="333"/>
    </location>
</feature>
<evidence type="ECO:0000256" key="1">
    <source>
        <dbReference type="SAM" id="MobiDB-lite"/>
    </source>
</evidence>
<feature type="compositionally biased region" description="Low complexity" evidence="1">
    <location>
        <begin position="165"/>
        <end position="175"/>
    </location>
</feature>
<feature type="compositionally biased region" description="Basic and acidic residues" evidence="1">
    <location>
        <begin position="176"/>
        <end position="188"/>
    </location>
</feature>
<gene>
    <name evidence="2" type="ORF">HMPREF1541_02084</name>
</gene>
<feature type="compositionally biased region" description="Polar residues" evidence="1">
    <location>
        <begin position="599"/>
        <end position="611"/>
    </location>
</feature>
<accession>W2S2J9</accession>
<reference evidence="2 3" key="1">
    <citation type="submission" date="2013-03" db="EMBL/GenBank/DDBJ databases">
        <title>The Genome Sequence of Phialophora europaea CBS 101466.</title>
        <authorList>
            <consortium name="The Broad Institute Genomics Platform"/>
            <person name="Cuomo C."/>
            <person name="de Hoog S."/>
            <person name="Gorbushina A."/>
            <person name="Walker B."/>
            <person name="Young S.K."/>
            <person name="Zeng Q."/>
            <person name="Gargeya S."/>
            <person name="Fitzgerald M."/>
            <person name="Haas B."/>
            <person name="Abouelleil A."/>
            <person name="Allen A.W."/>
            <person name="Alvarado L."/>
            <person name="Arachchi H.M."/>
            <person name="Berlin A.M."/>
            <person name="Chapman S.B."/>
            <person name="Gainer-Dewar J."/>
            <person name="Goldberg J."/>
            <person name="Griggs A."/>
            <person name="Gujja S."/>
            <person name="Hansen M."/>
            <person name="Howarth C."/>
            <person name="Imamovic A."/>
            <person name="Ireland A."/>
            <person name="Larimer J."/>
            <person name="McCowan C."/>
            <person name="Murphy C."/>
            <person name="Pearson M."/>
            <person name="Poon T.W."/>
            <person name="Priest M."/>
            <person name="Roberts A."/>
            <person name="Saif S."/>
            <person name="Shea T."/>
            <person name="Sisk P."/>
            <person name="Sykes S."/>
            <person name="Wortman J."/>
            <person name="Nusbaum C."/>
            <person name="Birren B."/>
        </authorList>
    </citation>
    <scope>NUCLEOTIDE SEQUENCE [LARGE SCALE GENOMIC DNA]</scope>
    <source>
        <strain evidence="2 3">CBS 101466</strain>
    </source>
</reference>
<dbReference type="eggNOG" id="ENOG502SPD8">
    <property type="taxonomic scope" value="Eukaryota"/>
</dbReference>
<feature type="compositionally biased region" description="Polar residues" evidence="1">
    <location>
        <begin position="153"/>
        <end position="164"/>
    </location>
</feature>
<feature type="region of interest" description="Disordered" evidence="1">
    <location>
        <begin position="292"/>
        <end position="333"/>
    </location>
</feature>
<evidence type="ECO:0000313" key="3">
    <source>
        <dbReference type="Proteomes" id="UP000030752"/>
    </source>
</evidence>
<feature type="compositionally biased region" description="Low complexity" evidence="1">
    <location>
        <begin position="540"/>
        <end position="549"/>
    </location>
</feature>
<dbReference type="GeneID" id="19969423"/>
<keyword evidence="3" id="KW-1185">Reference proteome</keyword>
<feature type="region of interest" description="Disordered" evidence="1">
    <location>
        <begin position="347"/>
        <end position="392"/>
    </location>
</feature>
<feature type="compositionally biased region" description="Basic and acidic residues" evidence="1">
    <location>
        <begin position="524"/>
        <end position="536"/>
    </location>
</feature>
<name>W2S2J9_CYPE1</name>